<sequence length="60" mass="6798">MLVAWILITTSCADVVPEGTVIKDGVLTYPARHYLTEDLLLLDLESYGDNNNPNIMHFYK</sequence>
<dbReference type="RefSeq" id="WP_048065542.1">
    <property type="nucleotide sequence ID" value="NZ_DUJU01000054.1"/>
</dbReference>
<comment type="caution">
    <text evidence="1">The sequence shown here is derived from an EMBL/GenBank/DDBJ whole genome shotgun (WGS) entry which is preliminary data.</text>
</comment>
<dbReference type="Proteomes" id="UP000600774">
    <property type="component" value="Unassembled WGS sequence"/>
</dbReference>
<accession>A0A832SGE9</accession>
<reference evidence="1" key="1">
    <citation type="journal article" date="2020" name="bioRxiv">
        <title>A rank-normalized archaeal taxonomy based on genome phylogeny resolves widespread incomplete and uneven classifications.</title>
        <authorList>
            <person name="Rinke C."/>
            <person name="Chuvochina M."/>
            <person name="Mussig A.J."/>
            <person name="Chaumeil P.-A."/>
            <person name="Waite D.W."/>
            <person name="Whitman W.B."/>
            <person name="Parks D.H."/>
            <person name="Hugenholtz P."/>
        </authorList>
    </citation>
    <scope>NUCLEOTIDE SEQUENCE</scope>
    <source>
        <strain evidence="1">UBA8876</strain>
    </source>
</reference>
<evidence type="ECO:0000313" key="2">
    <source>
        <dbReference type="Proteomes" id="UP000600774"/>
    </source>
</evidence>
<dbReference type="GeneID" id="24782963"/>
<evidence type="ECO:0000313" key="1">
    <source>
        <dbReference type="EMBL" id="HIH93357.1"/>
    </source>
</evidence>
<name>A0A832SGE9_9EURY</name>
<gene>
    <name evidence="1" type="ORF">HA338_04710</name>
</gene>
<protein>
    <submittedName>
        <fullName evidence="1">Uncharacterized protein</fullName>
    </submittedName>
</protein>
<organism evidence="1 2">
    <name type="scientific">Methanosarcina acetivorans</name>
    <dbReference type="NCBI Taxonomy" id="2214"/>
    <lineage>
        <taxon>Archaea</taxon>
        <taxon>Methanobacteriati</taxon>
        <taxon>Methanobacteriota</taxon>
        <taxon>Stenosarchaea group</taxon>
        <taxon>Methanomicrobia</taxon>
        <taxon>Methanosarcinales</taxon>
        <taxon>Methanosarcinaceae</taxon>
        <taxon>Methanosarcina</taxon>
    </lineage>
</organism>
<dbReference type="EMBL" id="DUJU01000054">
    <property type="protein sequence ID" value="HIH93357.1"/>
    <property type="molecule type" value="Genomic_DNA"/>
</dbReference>
<dbReference type="AlphaFoldDB" id="A0A832SGE9"/>
<proteinExistence type="predicted"/>